<accession>A0A917SMG3</accession>
<dbReference type="Pfam" id="PF07332">
    <property type="entry name" value="Phage_holin_3_6"/>
    <property type="match status" value="1"/>
</dbReference>
<dbReference type="RefSeq" id="WP_188939962.1">
    <property type="nucleotide sequence ID" value="NZ_BMNA01000001.1"/>
</dbReference>
<evidence type="ECO:0008006" key="4">
    <source>
        <dbReference type="Google" id="ProtNLM"/>
    </source>
</evidence>
<protein>
    <recommendedName>
        <fullName evidence="4">Phage holin family protein</fullName>
    </recommendedName>
</protein>
<sequence>MSSTEAGSATSDLLRSLTDTVGALLRQEIGKARDEMTGKARQAGGGLALLGGATALGAMAAGTGAALVLRLFDRFLPPRLAAVVVTAAFSAGAVGLSTAGIRQLRELPPLMPDRTIRDIRDDIDAARQA</sequence>
<reference evidence="2" key="1">
    <citation type="journal article" date="2014" name="Int. J. Syst. Evol. Microbiol.">
        <title>Complete genome sequence of Corynebacterium casei LMG S-19264T (=DSM 44701T), isolated from a smear-ripened cheese.</title>
        <authorList>
            <consortium name="US DOE Joint Genome Institute (JGI-PGF)"/>
            <person name="Walter F."/>
            <person name="Albersmeier A."/>
            <person name="Kalinowski J."/>
            <person name="Ruckert C."/>
        </authorList>
    </citation>
    <scope>NUCLEOTIDE SEQUENCE</scope>
    <source>
        <strain evidence="2">CGMCC 4.7308</strain>
    </source>
</reference>
<organism evidence="2 3">
    <name type="scientific">Nakamurella endophytica</name>
    <dbReference type="NCBI Taxonomy" id="1748367"/>
    <lineage>
        <taxon>Bacteria</taxon>
        <taxon>Bacillati</taxon>
        <taxon>Actinomycetota</taxon>
        <taxon>Actinomycetes</taxon>
        <taxon>Nakamurellales</taxon>
        <taxon>Nakamurellaceae</taxon>
        <taxon>Nakamurella</taxon>
    </lineage>
</organism>
<feature type="transmembrane region" description="Helical" evidence="1">
    <location>
        <begin position="46"/>
        <end position="68"/>
    </location>
</feature>
<dbReference type="EMBL" id="BMNA01000001">
    <property type="protein sequence ID" value="GGL89324.1"/>
    <property type="molecule type" value="Genomic_DNA"/>
</dbReference>
<proteinExistence type="predicted"/>
<keyword evidence="1" id="KW-0812">Transmembrane</keyword>
<dbReference type="InterPro" id="IPR009937">
    <property type="entry name" value="Phage_holin_3_6"/>
</dbReference>
<reference evidence="2" key="2">
    <citation type="submission" date="2020-09" db="EMBL/GenBank/DDBJ databases">
        <authorList>
            <person name="Sun Q."/>
            <person name="Zhou Y."/>
        </authorList>
    </citation>
    <scope>NUCLEOTIDE SEQUENCE</scope>
    <source>
        <strain evidence="2">CGMCC 4.7308</strain>
    </source>
</reference>
<name>A0A917SMG3_9ACTN</name>
<keyword evidence="1" id="KW-1133">Transmembrane helix</keyword>
<dbReference type="Proteomes" id="UP000655208">
    <property type="component" value="Unassembled WGS sequence"/>
</dbReference>
<evidence type="ECO:0000313" key="2">
    <source>
        <dbReference type="EMBL" id="GGL89324.1"/>
    </source>
</evidence>
<comment type="caution">
    <text evidence="2">The sequence shown here is derived from an EMBL/GenBank/DDBJ whole genome shotgun (WGS) entry which is preliminary data.</text>
</comment>
<evidence type="ECO:0000256" key="1">
    <source>
        <dbReference type="SAM" id="Phobius"/>
    </source>
</evidence>
<feature type="transmembrane region" description="Helical" evidence="1">
    <location>
        <begin position="80"/>
        <end position="101"/>
    </location>
</feature>
<keyword evidence="3" id="KW-1185">Reference proteome</keyword>
<keyword evidence="1" id="KW-0472">Membrane</keyword>
<evidence type="ECO:0000313" key="3">
    <source>
        <dbReference type="Proteomes" id="UP000655208"/>
    </source>
</evidence>
<gene>
    <name evidence="2" type="ORF">GCM10011594_06140</name>
</gene>
<dbReference type="AlphaFoldDB" id="A0A917SMG3"/>